<organism evidence="1 2">
    <name type="scientific">Panagrolaimus sp. PS1159</name>
    <dbReference type="NCBI Taxonomy" id="55785"/>
    <lineage>
        <taxon>Eukaryota</taxon>
        <taxon>Metazoa</taxon>
        <taxon>Ecdysozoa</taxon>
        <taxon>Nematoda</taxon>
        <taxon>Chromadorea</taxon>
        <taxon>Rhabditida</taxon>
        <taxon>Tylenchina</taxon>
        <taxon>Panagrolaimomorpha</taxon>
        <taxon>Panagrolaimoidea</taxon>
        <taxon>Panagrolaimidae</taxon>
        <taxon>Panagrolaimus</taxon>
    </lineage>
</organism>
<reference evidence="2" key="1">
    <citation type="submission" date="2022-11" db="UniProtKB">
        <authorList>
            <consortium name="WormBaseParasite"/>
        </authorList>
    </citation>
    <scope>IDENTIFICATION</scope>
</reference>
<dbReference type="Proteomes" id="UP000887580">
    <property type="component" value="Unplaced"/>
</dbReference>
<evidence type="ECO:0000313" key="2">
    <source>
        <dbReference type="WBParaSite" id="PS1159_v2.g16948.t1"/>
    </source>
</evidence>
<sequence>MLRFLRQHFGSQTPDPYRAADRQQKYFGVQEYVHFSKLMCHGFPQKSNCLSIDSELGLLAIGTKDGRIKIVGSENVEWSGHLKLCSSIKTLQFVPETGCLMLVSEEPSSATQSIHRVQIENDKLDIQTVSPPPFLKKINSSCVVFRSGGKSFFLLGTISGNLYNLNISTLHASDFVAYDDLMGEDGNELETSQRMISYLNYNGLNDLLLVVVNNIYLIVYDITRMTVAYRIKSKYPITTAEFDSSDASMIIIAFENGIKNVTSHIAFDFDSPIVDFEYTIDGSALFVLCEQELVVIDLLDPEWKPFPLPYLYPLHCSPISCSNLISNVRENVYLALCDAGIQQLTQNQTFSLRQWPLMCGYGERPKAADLESRECTILITGHEDGSIIFWKANSVNLKPLLIYRSAKDFEGYCDPNSSTSHQEFNDDKDELPPLRRAGLFETFCDDPRFAIQKIAFDEKTGNLVIGGRGGHVIVYELNSSMSKLDPLTVIKVDMIEAVQNQGNPKGPRSGEAPLPPRKAPMAYSIGIRPSYQCMVQLKPAVPIHALAWNSENDTVAIGIEFGYVVCDLKEKQITYKNSLLPAEDIIEIVNNDGQLSRFKSVKKTIRQSFRRKKRPIAIEAGIPEMGEPSSSMIENFRPTEREIVARPKNANYNVSKGDTPPSSVRMLRFLKHNFGFEKEATLLFVGTSGGRVFIYQIEKSEIIEENCLVIRQIQMAHEAPIVHVEIANDVLLIISEEQIRSFSIPTLKLTKFKYKMTAVEGSRITKVQTVCLRSAKNRGATEQFLAVLTHRGEIFIFSPWNLKKLVKIQFTKCTDGTAINSASLAKDGALFWLRPGGSEFQRAAISACSNYGLISPFRDRNLV</sequence>
<protein>
    <submittedName>
        <fullName evidence="2">Lethal giant larvae homologue 2 domain-containing protein</fullName>
    </submittedName>
</protein>
<dbReference type="WBParaSite" id="PS1159_v2.g16948.t1">
    <property type="protein sequence ID" value="PS1159_v2.g16948.t1"/>
    <property type="gene ID" value="PS1159_v2.g16948"/>
</dbReference>
<name>A0AC35FF65_9BILA</name>
<accession>A0AC35FF65</accession>
<proteinExistence type="predicted"/>
<evidence type="ECO:0000313" key="1">
    <source>
        <dbReference type="Proteomes" id="UP000887580"/>
    </source>
</evidence>